<feature type="non-terminal residue" evidence="1">
    <location>
        <position position="385"/>
    </location>
</feature>
<dbReference type="AlphaFoldDB" id="A0AAV4N336"/>
<evidence type="ECO:0000313" key="1">
    <source>
        <dbReference type="EMBL" id="GIX79252.1"/>
    </source>
</evidence>
<organism evidence="1 2">
    <name type="scientific">Caerostris extrusa</name>
    <name type="common">Bark spider</name>
    <name type="synonym">Caerostris bankana</name>
    <dbReference type="NCBI Taxonomy" id="172846"/>
    <lineage>
        <taxon>Eukaryota</taxon>
        <taxon>Metazoa</taxon>
        <taxon>Ecdysozoa</taxon>
        <taxon>Arthropoda</taxon>
        <taxon>Chelicerata</taxon>
        <taxon>Arachnida</taxon>
        <taxon>Araneae</taxon>
        <taxon>Araneomorphae</taxon>
        <taxon>Entelegynae</taxon>
        <taxon>Araneoidea</taxon>
        <taxon>Araneidae</taxon>
        <taxon>Caerostris</taxon>
    </lineage>
</organism>
<reference evidence="1 2" key="1">
    <citation type="submission" date="2021-06" db="EMBL/GenBank/DDBJ databases">
        <title>Caerostris extrusa draft genome.</title>
        <authorList>
            <person name="Kono N."/>
            <person name="Arakawa K."/>
        </authorList>
    </citation>
    <scope>NUCLEOTIDE SEQUENCE [LARGE SCALE GENOMIC DNA]</scope>
</reference>
<evidence type="ECO:0000313" key="2">
    <source>
        <dbReference type="Proteomes" id="UP001054945"/>
    </source>
</evidence>
<protein>
    <submittedName>
        <fullName evidence="1">Uncharacterized protein</fullName>
    </submittedName>
</protein>
<dbReference type="Proteomes" id="UP001054945">
    <property type="component" value="Unassembled WGS sequence"/>
</dbReference>
<accession>A0AAV4N336</accession>
<proteinExistence type="predicted"/>
<keyword evidence="2" id="KW-1185">Reference proteome</keyword>
<comment type="caution">
    <text evidence="1">The sequence shown here is derived from an EMBL/GenBank/DDBJ whole genome shotgun (WGS) entry which is preliminary data.</text>
</comment>
<gene>
    <name evidence="1" type="ORF">CEXT_3181</name>
</gene>
<name>A0AAV4N336_CAEEX</name>
<sequence length="385" mass="46027">MEINDKTSLADRAAISIIISLWHHDDVLEKIRKYSSEKNFDEIWTNMENKIIHNIDFLPITANAKEYVLNYCFFIGQDIKQWMQNHKFLTIDSKRIATLLCLNFKCLLDYEKTARRIILHETDDLNRFRVACINCMEDYINQLWPLVRYYFEDASNIEWEPFEIRYWVSYLKEDTVSLMREVDYIGPKDALQFAFNLSIMYNNLFCAEYFLNKMKKEQIPEIVNRTLENILSVPQTFNYRMIPLFVRYLNNERLDDLINKYPETILMQYLEYNFLDNFLLMADKAWRSLPGEGFYVINETLAYHLHDYLGNRIFITIFKEFWESSPSHCKEYVINKCITGSFLIRLALLTDTTCVIQSIIQSATIDQKRQMCFSYNGMLFFDSLI</sequence>
<dbReference type="EMBL" id="BPLR01002915">
    <property type="protein sequence ID" value="GIX79252.1"/>
    <property type="molecule type" value="Genomic_DNA"/>
</dbReference>